<comment type="caution">
    <text evidence="2">The sequence shown here is derived from an EMBL/GenBank/DDBJ whole genome shotgun (WGS) entry which is preliminary data.</text>
</comment>
<accession>A0A699TF08</accession>
<sequence>IPLAVQLSSAAHAVLTTRPACCPSLISCLPSLEESLTSVSNAYAVAVAGVSGAKTRMRTPSPGEFEAQNRLHDSILSSEPKPLV</sequence>
<reference evidence="2" key="1">
    <citation type="journal article" date="2019" name="Sci. Rep.">
        <title>Draft genome of Tanacetum cinerariifolium, the natural source of mosquito coil.</title>
        <authorList>
            <person name="Yamashiro T."/>
            <person name="Shiraishi A."/>
            <person name="Satake H."/>
            <person name="Nakayama K."/>
        </authorList>
    </citation>
    <scope>NUCLEOTIDE SEQUENCE</scope>
</reference>
<gene>
    <name evidence="2" type="ORF">Tci_879063</name>
</gene>
<evidence type="ECO:0000313" key="2">
    <source>
        <dbReference type="EMBL" id="GFD07094.1"/>
    </source>
</evidence>
<feature type="non-terminal residue" evidence="2">
    <location>
        <position position="1"/>
    </location>
</feature>
<dbReference type="AlphaFoldDB" id="A0A699TF08"/>
<organism evidence="2">
    <name type="scientific">Tanacetum cinerariifolium</name>
    <name type="common">Dalmatian daisy</name>
    <name type="synonym">Chrysanthemum cinerariifolium</name>
    <dbReference type="NCBI Taxonomy" id="118510"/>
    <lineage>
        <taxon>Eukaryota</taxon>
        <taxon>Viridiplantae</taxon>
        <taxon>Streptophyta</taxon>
        <taxon>Embryophyta</taxon>
        <taxon>Tracheophyta</taxon>
        <taxon>Spermatophyta</taxon>
        <taxon>Magnoliopsida</taxon>
        <taxon>eudicotyledons</taxon>
        <taxon>Gunneridae</taxon>
        <taxon>Pentapetalae</taxon>
        <taxon>asterids</taxon>
        <taxon>campanulids</taxon>
        <taxon>Asterales</taxon>
        <taxon>Asteraceae</taxon>
        <taxon>Asteroideae</taxon>
        <taxon>Anthemideae</taxon>
        <taxon>Anthemidinae</taxon>
        <taxon>Tanacetum</taxon>
    </lineage>
</organism>
<evidence type="ECO:0000256" key="1">
    <source>
        <dbReference type="SAM" id="MobiDB-lite"/>
    </source>
</evidence>
<name>A0A699TF08_TANCI</name>
<dbReference type="EMBL" id="BKCJ011229254">
    <property type="protein sequence ID" value="GFD07094.1"/>
    <property type="molecule type" value="Genomic_DNA"/>
</dbReference>
<proteinExistence type="predicted"/>
<feature type="region of interest" description="Disordered" evidence="1">
    <location>
        <begin position="55"/>
        <end position="84"/>
    </location>
</feature>
<protein>
    <submittedName>
        <fullName evidence="2">Uncharacterized protein</fullName>
    </submittedName>
</protein>